<organism evidence="2 3">
    <name type="scientific">Streptomyces erythrochromogenes</name>
    <dbReference type="NCBI Taxonomy" id="285574"/>
    <lineage>
        <taxon>Bacteria</taxon>
        <taxon>Bacillati</taxon>
        <taxon>Actinomycetota</taxon>
        <taxon>Actinomycetes</taxon>
        <taxon>Kitasatosporales</taxon>
        <taxon>Streptomycetaceae</taxon>
        <taxon>Streptomyces</taxon>
    </lineage>
</organism>
<protein>
    <submittedName>
        <fullName evidence="2">Uncharacterized protein</fullName>
    </submittedName>
</protein>
<dbReference type="GeneID" id="95502045"/>
<evidence type="ECO:0000313" key="2">
    <source>
        <dbReference type="EMBL" id="WUN83854.1"/>
    </source>
</evidence>
<dbReference type="Proteomes" id="UP001432312">
    <property type="component" value="Chromosome"/>
</dbReference>
<accession>A0ABZ1QMQ6</accession>
<reference evidence="2" key="1">
    <citation type="submission" date="2022-10" db="EMBL/GenBank/DDBJ databases">
        <title>The complete genomes of actinobacterial strains from the NBC collection.</title>
        <authorList>
            <person name="Joergensen T.S."/>
            <person name="Alvarez Arevalo M."/>
            <person name="Sterndorff E.B."/>
            <person name="Faurdal D."/>
            <person name="Vuksanovic O."/>
            <person name="Mourched A.-S."/>
            <person name="Charusanti P."/>
            <person name="Shaw S."/>
            <person name="Blin K."/>
            <person name="Weber T."/>
        </authorList>
    </citation>
    <scope>NUCLEOTIDE SEQUENCE</scope>
    <source>
        <strain evidence="2">NBC_00303</strain>
    </source>
</reference>
<feature type="transmembrane region" description="Helical" evidence="1">
    <location>
        <begin position="21"/>
        <end position="39"/>
    </location>
</feature>
<proteinExistence type="predicted"/>
<keyword evidence="1" id="KW-1133">Transmembrane helix</keyword>
<sequence length="45" mass="5106">MASTSDPTWSEVRRPGDRRKRGLVVLGGLCIAGLVLWQITERRHM</sequence>
<dbReference type="RefSeq" id="WP_328740981.1">
    <property type="nucleotide sequence ID" value="NZ_CP108036.1"/>
</dbReference>
<evidence type="ECO:0000256" key="1">
    <source>
        <dbReference type="SAM" id="Phobius"/>
    </source>
</evidence>
<gene>
    <name evidence="2" type="ORF">OHA91_38365</name>
</gene>
<dbReference type="EMBL" id="CP108036">
    <property type="protein sequence ID" value="WUN83854.1"/>
    <property type="molecule type" value="Genomic_DNA"/>
</dbReference>
<evidence type="ECO:0000313" key="3">
    <source>
        <dbReference type="Proteomes" id="UP001432312"/>
    </source>
</evidence>
<name>A0ABZ1QMQ6_9ACTN</name>
<keyword evidence="1" id="KW-0812">Transmembrane</keyword>
<keyword evidence="1" id="KW-0472">Membrane</keyword>
<keyword evidence="3" id="KW-1185">Reference proteome</keyword>